<name>A0ABS5NID4_TSUPA</name>
<dbReference type="SUPFAM" id="SSF47413">
    <property type="entry name" value="lambda repressor-like DNA-binding domains"/>
    <property type="match status" value="1"/>
</dbReference>
<evidence type="ECO:0000313" key="2">
    <source>
        <dbReference type="EMBL" id="MBS4104025.1"/>
    </source>
</evidence>
<dbReference type="PROSITE" id="PS50943">
    <property type="entry name" value="HTH_CROC1"/>
    <property type="match status" value="1"/>
</dbReference>
<dbReference type="Pfam" id="PF01381">
    <property type="entry name" value="HTH_3"/>
    <property type="match status" value="1"/>
</dbReference>
<dbReference type="Gene3D" id="1.10.260.40">
    <property type="entry name" value="lambda repressor-like DNA-binding domains"/>
    <property type="match status" value="1"/>
</dbReference>
<dbReference type="InterPro" id="IPR010982">
    <property type="entry name" value="Lambda_DNA-bd_dom_sf"/>
</dbReference>
<gene>
    <name evidence="2" type="ORF">KFZ73_22635</name>
</gene>
<evidence type="ECO:0000313" key="3">
    <source>
        <dbReference type="Proteomes" id="UP000676853"/>
    </source>
</evidence>
<proteinExistence type="predicted"/>
<dbReference type="CDD" id="cd00093">
    <property type="entry name" value="HTH_XRE"/>
    <property type="match status" value="1"/>
</dbReference>
<dbReference type="Proteomes" id="UP000676853">
    <property type="component" value="Unassembled WGS sequence"/>
</dbReference>
<dbReference type="SMART" id="SM00530">
    <property type="entry name" value="HTH_XRE"/>
    <property type="match status" value="1"/>
</dbReference>
<dbReference type="RefSeq" id="WP_212555170.1">
    <property type="nucleotide sequence ID" value="NZ_JAGXOE010000099.1"/>
</dbReference>
<accession>A0ABS5NID4</accession>
<organism evidence="2 3">
    <name type="scientific">Tsukamurella paurometabola</name>
    <name type="common">Corynebacterium paurometabolum</name>
    <dbReference type="NCBI Taxonomy" id="2061"/>
    <lineage>
        <taxon>Bacteria</taxon>
        <taxon>Bacillati</taxon>
        <taxon>Actinomycetota</taxon>
        <taxon>Actinomycetes</taxon>
        <taxon>Mycobacteriales</taxon>
        <taxon>Tsukamurellaceae</taxon>
        <taxon>Tsukamurella</taxon>
    </lineage>
</organism>
<protein>
    <submittedName>
        <fullName evidence="2">Helix-turn-helix transcriptional regulator</fullName>
    </submittedName>
</protein>
<comment type="caution">
    <text evidence="2">The sequence shown here is derived from an EMBL/GenBank/DDBJ whole genome shotgun (WGS) entry which is preliminary data.</text>
</comment>
<sequence length="185" mass="20401">MEYSDENVGSAVATYRALEGLSQSDLAKRLQERGIPLAQQTVAKIEAGTRPLKLTEAAEIAEALRVTVPDLLHPGDVVAAREMLLHTADAVRTYKEELSAAVWKYEHARVSAAAVVARGRLMPDPRYRSEVEELRRLLQLKAFDYENERMYHILATLQTLPADERAAAAELLGVSLDGDDSDADT</sequence>
<dbReference type="EMBL" id="JAGXOE010000099">
    <property type="protein sequence ID" value="MBS4104025.1"/>
    <property type="molecule type" value="Genomic_DNA"/>
</dbReference>
<keyword evidence="3" id="KW-1185">Reference proteome</keyword>
<dbReference type="InterPro" id="IPR001387">
    <property type="entry name" value="Cro/C1-type_HTH"/>
</dbReference>
<feature type="domain" description="HTH cro/C1-type" evidence="1">
    <location>
        <begin position="12"/>
        <end position="71"/>
    </location>
</feature>
<reference evidence="2 3" key="1">
    <citation type="submission" date="2021-04" db="EMBL/GenBank/DDBJ databases">
        <title>Whole genome sequence analysis of a thiophenic sulfur metabolizing bacteria.</title>
        <authorList>
            <person name="Akhtar N."/>
            <person name="Akram J."/>
            <person name="Aslam A."/>
        </authorList>
    </citation>
    <scope>NUCLEOTIDE SEQUENCE [LARGE SCALE GENOMIC DNA]</scope>
    <source>
        <strain evidence="2 3">3OW</strain>
    </source>
</reference>
<evidence type="ECO:0000259" key="1">
    <source>
        <dbReference type="PROSITE" id="PS50943"/>
    </source>
</evidence>